<feature type="chain" id="PRO_5034477467" evidence="2">
    <location>
        <begin position="22"/>
        <end position="134"/>
    </location>
</feature>
<keyword evidence="1 2" id="KW-0732">Signal</keyword>
<dbReference type="AlphaFoldDB" id="A0A8H5G9P4"/>
<reference evidence="3 4" key="1">
    <citation type="journal article" date="2020" name="ISME J.">
        <title>Uncovering the hidden diversity of litter-decomposition mechanisms in mushroom-forming fungi.</title>
        <authorList>
            <person name="Floudas D."/>
            <person name="Bentzer J."/>
            <person name="Ahren D."/>
            <person name="Johansson T."/>
            <person name="Persson P."/>
            <person name="Tunlid A."/>
        </authorList>
    </citation>
    <scope>NUCLEOTIDE SEQUENCE [LARGE SCALE GENOMIC DNA]</scope>
    <source>
        <strain evidence="3 4">CBS 146.42</strain>
    </source>
</reference>
<dbReference type="InterPro" id="IPR036908">
    <property type="entry name" value="RlpA-like_sf"/>
</dbReference>
<dbReference type="SUPFAM" id="SSF50685">
    <property type="entry name" value="Barwin-like endoglucanases"/>
    <property type="match status" value="1"/>
</dbReference>
<sequence length="134" mass="14283">MQLPSLFSIASLLCILSHVQGQTTPPMQHAGTMFIFDPGLGACGFSNTSSQIVASVSQQVFRSFPGATPNPNKNPICRRKATIKYDGKSLTAAIVDFFPDNGPAQHNIGLSLPGFTFFAPESDGIVPNVTWSIV</sequence>
<dbReference type="Gene3D" id="2.40.40.10">
    <property type="entry name" value="RlpA-like domain"/>
    <property type="match status" value="1"/>
</dbReference>
<accession>A0A8H5G9P4</accession>
<gene>
    <name evidence="3" type="ORF">D9756_005164</name>
</gene>
<evidence type="ECO:0000313" key="4">
    <source>
        <dbReference type="Proteomes" id="UP000559027"/>
    </source>
</evidence>
<feature type="signal peptide" evidence="2">
    <location>
        <begin position="1"/>
        <end position="21"/>
    </location>
</feature>
<organism evidence="3 4">
    <name type="scientific">Leucocoprinus leucothites</name>
    <dbReference type="NCBI Taxonomy" id="201217"/>
    <lineage>
        <taxon>Eukaryota</taxon>
        <taxon>Fungi</taxon>
        <taxon>Dikarya</taxon>
        <taxon>Basidiomycota</taxon>
        <taxon>Agaricomycotina</taxon>
        <taxon>Agaricomycetes</taxon>
        <taxon>Agaricomycetidae</taxon>
        <taxon>Agaricales</taxon>
        <taxon>Agaricineae</taxon>
        <taxon>Agaricaceae</taxon>
        <taxon>Leucocoprinus</taxon>
    </lineage>
</organism>
<dbReference type="InterPro" id="IPR051477">
    <property type="entry name" value="Expansin_CellWall"/>
</dbReference>
<dbReference type="CDD" id="cd22191">
    <property type="entry name" value="DPBB_RlpA_EXP_N-like"/>
    <property type="match status" value="1"/>
</dbReference>
<name>A0A8H5G9P4_9AGAR</name>
<evidence type="ECO:0000256" key="1">
    <source>
        <dbReference type="ARBA" id="ARBA00022729"/>
    </source>
</evidence>
<dbReference type="OrthoDB" id="406505at2759"/>
<comment type="caution">
    <text evidence="3">The sequence shown here is derived from an EMBL/GenBank/DDBJ whole genome shotgun (WGS) entry which is preliminary data.</text>
</comment>
<dbReference type="PANTHER" id="PTHR31836">
    <property type="match status" value="1"/>
</dbReference>
<protein>
    <submittedName>
        <fullName evidence="3">Uncharacterized protein</fullName>
    </submittedName>
</protein>
<dbReference type="PANTHER" id="PTHR31836:SF28">
    <property type="entry name" value="SRCR DOMAIN-CONTAINING PROTEIN-RELATED"/>
    <property type="match status" value="1"/>
</dbReference>
<keyword evidence="4" id="KW-1185">Reference proteome</keyword>
<dbReference type="EMBL" id="JAACJO010000003">
    <property type="protein sequence ID" value="KAF5360957.1"/>
    <property type="molecule type" value="Genomic_DNA"/>
</dbReference>
<evidence type="ECO:0000313" key="3">
    <source>
        <dbReference type="EMBL" id="KAF5360957.1"/>
    </source>
</evidence>
<evidence type="ECO:0000256" key="2">
    <source>
        <dbReference type="SAM" id="SignalP"/>
    </source>
</evidence>
<dbReference type="Proteomes" id="UP000559027">
    <property type="component" value="Unassembled WGS sequence"/>
</dbReference>
<proteinExistence type="predicted"/>